<dbReference type="Ensembl" id="ENSSAUT00010014396.1">
    <property type="protein sequence ID" value="ENSSAUP00010013541.1"/>
    <property type="gene ID" value="ENSSAUG00010006395.1"/>
</dbReference>
<dbReference type="GO" id="GO:0007596">
    <property type="term" value="P:blood coagulation"/>
    <property type="evidence" value="ECO:0007669"/>
    <property type="project" value="InterPro"/>
</dbReference>
<sequence>TYFCLKSSLRLFFLVVFLDPDKAHGVLVRTRRYNSGWFEELQMGDLKRECLEEKCSYEEAREVFEHTETTVGLFSLFDCTPDNMSRVLGQNNKVVLLVLETLTVPDTCLLENGGCDHYCDEGWRGLNCSCADGYSLDVDGRSCVAKGGGGFNGRGSQTCTSIRYDRFKIQMFLCSLEVLLVYKGKGFCGGVIYKPTWILTASHCLDDYEAQHLTVVAGEHDTEVTEGTEQFIQVAEIIMHQNYVKLTADNDIALLRLASPIVYTKYAVPACLPTRLLADLDLWAVSLHTVSGWGRRGENGPTSHILRRLQVPRIRSQQCVQDSGVVLTENMFCAGYIEGRQDSCKGDSGGPLVTKYKQTVFLLGIVSWGKGCARPGNYGIYTRVSNYLEWIHNRTATPSQPTNNTEASLHNLTT</sequence>
<evidence type="ECO:0000256" key="6">
    <source>
        <dbReference type="ARBA" id="ARBA00022737"/>
    </source>
</evidence>
<organism evidence="18 19">
    <name type="scientific">Sparus aurata</name>
    <name type="common">Gilthead sea bream</name>
    <dbReference type="NCBI Taxonomy" id="8175"/>
    <lineage>
        <taxon>Eukaryota</taxon>
        <taxon>Metazoa</taxon>
        <taxon>Chordata</taxon>
        <taxon>Craniata</taxon>
        <taxon>Vertebrata</taxon>
        <taxon>Euteleostomi</taxon>
        <taxon>Actinopterygii</taxon>
        <taxon>Neopterygii</taxon>
        <taxon>Teleostei</taxon>
        <taxon>Neoteleostei</taxon>
        <taxon>Acanthomorphata</taxon>
        <taxon>Eupercaria</taxon>
        <taxon>Spariformes</taxon>
        <taxon>Sparidae</taxon>
        <taxon>Sparus</taxon>
    </lineage>
</organism>
<dbReference type="InterPro" id="IPR018114">
    <property type="entry name" value="TRYPSIN_HIS"/>
</dbReference>
<evidence type="ECO:0000313" key="18">
    <source>
        <dbReference type="Ensembl" id="ENSSAUP00010013541.1"/>
    </source>
</evidence>
<feature type="active site" description="Charge relay system" evidence="12">
    <location>
        <position position="348"/>
    </location>
</feature>
<dbReference type="InterPro" id="IPR050442">
    <property type="entry name" value="Peptidase_S1_coag_factors"/>
</dbReference>
<dbReference type="InterPro" id="IPR001254">
    <property type="entry name" value="Trypsin_dom"/>
</dbReference>
<feature type="signal peptide" evidence="15">
    <location>
        <begin position="1"/>
        <end position="25"/>
    </location>
</feature>
<dbReference type="PROSITE" id="PS00135">
    <property type="entry name" value="TRYPSIN_SER"/>
    <property type="match status" value="1"/>
</dbReference>
<dbReference type="InterPro" id="IPR035972">
    <property type="entry name" value="GLA-like_dom_SF"/>
</dbReference>
<evidence type="ECO:0000256" key="7">
    <source>
        <dbReference type="ARBA" id="ARBA00022801"/>
    </source>
</evidence>
<reference evidence="18" key="1">
    <citation type="submission" date="2021-04" db="EMBL/GenBank/DDBJ databases">
        <authorList>
            <consortium name="Wellcome Sanger Institute Data Sharing"/>
        </authorList>
    </citation>
    <scope>NUCLEOTIDE SEQUENCE [LARGE SCALE GENOMIC DNA]</scope>
</reference>
<evidence type="ECO:0000259" key="17">
    <source>
        <dbReference type="PROSITE" id="PS50998"/>
    </source>
</evidence>
<dbReference type="Pfam" id="PF00089">
    <property type="entry name" value="Trypsin"/>
    <property type="match status" value="1"/>
</dbReference>
<feature type="chain" id="PRO_5025451414" evidence="15">
    <location>
        <begin position="26"/>
        <end position="414"/>
    </location>
</feature>
<dbReference type="PANTHER" id="PTHR24278:SF26">
    <property type="entry name" value="COAGULATION FACTOR VII"/>
    <property type="match status" value="1"/>
</dbReference>
<reference evidence="18" key="2">
    <citation type="submission" date="2025-08" db="UniProtKB">
        <authorList>
            <consortium name="Ensembl"/>
        </authorList>
    </citation>
    <scope>IDENTIFICATION</scope>
</reference>
<dbReference type="SUPFAM" id="SSF57630">
    <property type="entry name" value="GLA-domain"/>
    <property type="match status" value="1"/>
</dbReference>
<evidence type="ECO:0000256" key="11">
    <source>
        <dbReference type="ARBA" id="ARBA00023180"/>
    </source>
</evidence>
<evidence type="ECO:0000256" key="14">
    <source>
        <dbReference type="SAM" id="MobiDB-lite"/>
    </source>
</evidence>
<dbReference type="GO" id="GO:0004252">
    <property type="term" value="F:serine-type endopeptidase activity"/>
    <property type="evidence" value="ECO:0007669"/>
    <property type="project" value="InterPro"/>
</dbReference>
<keyword evidence="19" id="KW-1185">Reference proteome</keyword>
<dbReference type="AlphaFoldDB" id="A0A671UGN8"/>
<dbReference type="PROSITE" id="PS00134">
    <property type="entry name" value="TRYPSIN_HIS"/>
    <property type="match status" value="1"/>
</dbReference>
<keyword evidence="9" id="KW-0865">Zymogen</keyword>
<dbReference type="GO" id="GO:0005509">
    <property type="term" value="F:calcium ion binding"/>
    <property type="evidence" value="ECO:0007669"/>
    <property type="project" value="InterPro"/>
</dbReference>
<dbReference type="PROSITE" id="PS50240">
    <property type="entry name" value="TRYPSIN_DOM"/>
    <property type="match status" value="1"/>
</dbReference>
<gene>
    <name evidence="18" type="primary">F7</name>
    <name evidence="18" type="synonym">LOC115576653</name>
</gene>
<dbReference type="FunFam" id="4.10.740.10:FF:000001">
    <property type="entry name" value="vitamin K-dependent protein S"/>
    <property type="match status" value="1"/>
</dbReference>
<evidence type="ECO:0000256" key="2">
    <source>
        <dbReference type="ARBA" id="ARBA00022525"/>
    </source>
</evidence>
<dbReference type="Gene3D" id="4.10.740.10">
    <property type="entry name" value="Coagulation Factor IX"/>
    <property type="match status" value="1"/>
</dbReference>
<reference evidence="18" key="3">
    <citation type="submission" date="2025-09" db="UniProtKB">
        <authorList>
            <consortium name="Ensembl"/>
        </authorList>
    </citation>
    <scope>IDENTIFICATION</scope>
</reference>
<proteinExistence type="predicted"/>
<dbReference type="Gene3D" id="2.40.10.10">
    <property type="entry name" value="Trypsin-like serine proteases"/>
    <property type="match status" value="2"/>
</dbReference>
<evidence type="ECO:0000313" key="19">
    <source>
        <dbReference type="Proteomes" id="UP000472265"/>
    </source>
</evidence>
<dbReference type="InterPro" id="IPR012224">
    <property type="entry name" value="Pept_S1A_FX"/>
</dbReference>
<dbReference type="InterPro" id="IPR033116">
    <property type="entry name" value="TRYPSIN_SER"/>
</dbReference>
<feature type="domain" description="Peptidase S1" evidence="16">
    <location>
        <begin position="145"/>
        <end position="396"/>
    </location>
</feature>
<dbReference type="SUPFAM" id="SSF57196">
    <property type="entry name" value="EGF/Laminin"/>
    <property type="match status" value="1"/>
</dbReference>
<evidence type="ECO:0000256" key="5">
    <source>
        <dbReference type="ARBA" id="ARBA00022729"/>
    </source>
</evidence>
<dbReference type="InterPro" id="IPR017857">
    <property type="entry name" value="Coagulation_fac-like_Gla_dom"/>
</dbReference>
<dbReference type="PRINTS" id="PR00001">
    <property type="entry name" value="GLABLOOD"/>
</dbReference>
<evidence type="ECO:0000256" key="8">
    <source>
        <dbReference type="ARBA" id="ARBA00022825"/>
    </source>
</evidence>
<keyword evidence="6" id="KW-0677">Repeat</keyword>
<keyword evidence="10" id="KW-1015">Disulfide bond</keyword>
<dbReference type="Gene3D" id="2.10.25.10">
    <property type="entry name" value="Laminin"/>
    <property type="match status" value="1"/>
</dbReference>
<dbReference type="InterPro" id="IPR001314">
    <property type="entry name" value="Peptidase_S1A"/>
</dbReference>
<feature type="region of interest" description="Disordered" evidence="14">
    <location>
        <begin position="395"/>
        <end position="414"/>
    </location>
</feature>
<evidence type="ECO:0000256" key="3">
    <source>
        <dbReference type="ARBA" id="ARBA00022536"/>
    </source>
</evidence>
<keyword evidence="2" id="KW-0964">Secreted</keyword>
<evidence type="ECO:0000256" key="15">
    <source>
        <dbReference type="SAM" id="SignalP"/>
    </source>
</evidence>
<dbReference type="SMART" id="SM00069">
    <property type="entry name" value="GLA"/>
    <property type="match status" value="1"/>
</dbReference>
<keyword evidence="4 13" id="KW-0645">Protease</keyword>
<dbReference type="SUPFAM" id="SSF50494">
    <property type="entry name" value="Trypsin-like serine proteases"/>
    <property type="match status" value="1"/>
</dbReference>
<keyword evidence="11" id="KW-0325">Glycoprotein</keyword>
<evidence type="ECO:0000256" key="10">
    <source>
        <dbReference type="ARBA" id="ARBA00023157"/>
    </source>
</evidence>
<dbReference type="PANTHER" id="PTHR24278">
    <property type="entry name" value="COAGULATION FACTOR"/>
    <property type="match status" value="1"/>
</dbReference>
<dbReference type="InterPro" id="IPR043504">
    <property type="entry name" value="Peptidase_S1_PA_chymotrypsin"/>
</dbReference>
<keyword evidence="5 15" id="KW-0732">Signal</keyword>
<dbReference type="InterPro" id="IPR000294">
    <property type="entry name" value="GLA_domain"/>
</dbReference>
<dbReference type="GO" id="GO:0005615">
    <property type="term" value="C:extracellular space"/>
    <property type="evidence" value="ECO:0007669"/>
    <property type="project" value="TreeGrafter"/>
</dbReference>
<dbReference type="FunFam" id="2.40.10.10:FF:000120">
    <property type="entry name" value="Putative serine protease"/>
    <property type="match status" value="1"/>
</dbReference>
<evidence type="ECO:0000256" key="13">
    <source>
        <dbReference type="RuleBase" id="RU363034"/>
    </source>
</evidence>
<dbReference type="PRINTS" id="PR00722">
    <property type="entry name" value="CHYMOTRYPSIN"/>
</dbReference>
<feature type="active site" description="Charge relay system" evidence="12">
    <location>
        <position position="203"/>
    </location>
</feature>
<name>A0A671UGN8_SPAAU</name>
<dbReference type="PROSITE" id="PS50998">
    <property type="entry name" value="GLA_2"/>
    <property type="match status" value="1"/>
</dbReference>
<dbReference type="CDD" id="cd00190">
    <property type="entry name" value="Tryp_SPc"/>
    <property type="match status" value="1"/>
</dbReference>
<dbReference type="PIRSF" id="PIRSF001143">
    <property type="entry name" value="Factor_X"/>
    <property type="match status" value="1"/>
</dbReference>
<feature type="active site" description="Charge relay system" evidence="12">
    <location>
        <position position="251"/>
    </location>
</feature>
<evidence type="ECO:0000256" key="4">
    <source>
        <dbReference type="ARBA" id="ARBA00022670"/>
    </source>
</evidence>
<dbReference type="GO" id="GO:0006508">
    <property type="term" value="P:proteolysis"/>
    <property type="evidence" value="ECO:0007669"/>
    <property type="project" value="UniProtKB-KW"/>
</dbReference>
<feature type="domain" description="Gla" evidence="17">
    <location>
        <begin position="33"/>
        <end position="79"/>
    </location>
</feature>
<dbReference type="SMART" id="SM00020">
    <property type="entry name" value="Tryp_SPc"/>
    <property type="match status" value="1"/>
</dbReference>
<accession>A0A671UGN8</accession>
<keyword evidence="7 13" id="KW-0378">Hydrolase</keyword>
<keyword evidence="3" id="KW-0245">EGF-like domain</keyword>
<dbReference type="Pfam" id="PF14670">
    <property type="entry name" value="FXa_inhibition"/>
    <property type="match status" value="1"/>
</dbReference>
<dbReference type="Pfam" id="PF00594">
    <property type="entry name" value="Gla"/>
    <property type="match status" value="1"/>
</dbReference>
<dbReference type="InterPro" id="IPR009003">
    <property type="entry name" value="Peptidase_S1_PA"/>
</dbReference>
<evidence type="ECO:0000256" key="12">
    <source>
        <dbReference type="PIRSR" id="PIRSR001143-1"/>
    </source>
</evidence>
<comment type="subcellular location">
    <subcellularLocation>
        <location evidence="1">Secreted</location>
    </subcellularLocation>
</comment>
<evidence type="ECO:0000259" key="16">
    <source>
        <dbReference type="PROSITE" id="PS50240"/>
    </source>
</evidence>
<evidence type="ECO:0000256" key="9">
    <source>
        <dbReference type="ARBA" id="ARBA00023145"/>
    </source>
</evidence>
<dbReference type="Proteomes" id="UP000472265">
    <property type="component" value="Chromosome 24"/>
</dbReference>
<dbReference type="GeneTree" id="ENSGT00940000154474"/>
<protein>
    <submittedName>
        <fullName evidence="18">Coagulation factor VII</fullName>
    </submittedName>
</protein>
<keyword evidence="8 13" id="KW-0720">Serine protease</keyword>
<evidence type="ECO:0000256" key="1">
    <source>
        <dbReference type="ARBA" id="ARBA00004613"/>
    </source>
</evidence>